<name>A0A0E0EST3_9ORYZ</name>
<dbReference type="HOGENOM" id="CLU_2780176_0_0_1"/>
<sequence length="69" mass="6959">MACSPAGSSSAPSCSPTAHCYHRSCRWLSPHALINPARAGPALLGTMGATAALVTMGCAVVLLLKPTSH</sequence>
<organism evidence="2">
    <name type="scientific">Oryza meridionalis</name>
    <dbReference type="NCBI Taxonomy" id="40149"/>
    <lineage>
        <taxon>Eukaryota</taxon>
        <taxon>Viridiplantae</taxon>
        <taxon>Streptophyta</taxon>
        <taxon>Embryophyta</taxon>
        <taxon>Tracheophyta</taxon>
        <taxon>Spermatophyta</taxon>
        <taxon>Magnoliopsida</taxon>
        <taxon>Liliopsida</taxon>
        <taxon>Poales</taxon>
        <taxon>Poaceae</taxon>
        <taxon>BOP clade</taxon>
        <taxon>Oryzoideae</taxon>
        <taxon>Oryzeae</taxon>
        <taxon>Oryzinae</taxon>
        <taxon>Oryza</taxon>
    </lineage>
</organism>
<dbReference type="Gramene" id="OMERI09G09670.1">
    <property type="protein sequence ID" value="OMERI09G09670.1"/>
    <property type="gene ID" value="OMERI09G09670"/>
</dbReference>
<accession>A0A0E0EST3</accession>
<dbReference type="AlphaFoldDB" id="A0A0E0EST3"/>
<keyword evidence="1" id="KW-0812">Transmembrane</keyword>
<keyword evidence="1" id="KW-0472">Membrane</keyword>
<keyword evidence="1" id="KW-1133">Transmembrane helix</keyword>
<protein>
    <submittedName>
        <fullName evidence="2">Uncharacterized protein</fullName>
    </submittedName>
</protein>
<feature type="transmembrane region" description="Helical" evidence="1">
    <location>
        <begin position="42"/>
        <end position="64"/>
    </location>
</feature>
<proteinExistence type="predicted"/>
<evidence type="ECO:0000313" key="2">
    <source>
        <dbReference type="EnsemblPlants" id="OMERI09G09670.1"/>
    </source>
</evidence>
<evidence type="ECO:0000256" key="1">
    <source>
        <dbReference type="SAM" id="Phobius"/>
    </source>
</evidence>
<keyword evidence="3" id="KW-1185">Reference proteome</keyword>
<dbReference type="EnsemblPlants" id="OMERI09G09670.1">
    <property type="protein sequence ID" value="OMERI09G09670.1"/>
    <property type="gene ID" value="OMERI09G09670"/>
</dbReference>
<reference evidence="2" key="1">
    <citation type="submission" date="2015-04" db="UniProtKB">
        <authorList>
            <consortium name="EnsemblPlants"/>
        </authorList>
    </citation>
    <scope>IDENTIFICATION</scope>
</reference>
<dbReference type="Proteomes" id="UP000008021">
    <property type="component" value="Chromosome 9"/>
</dbReference>
<reference evidence="2" key="2">
    <citation type="submission" date="2018-05" db="EMBL/GenBank/DDBJ databases">
        <title>OmerRS3 (Oryza meridionalis Reference Sequence Version 3).</title>
        <authorList>
            <person name="Zhang J."/>
            <person name="Kudrna D."/>
            <person name="Lee S."/>
            <person name="Talag J."/>
            <person name="Welchert J."/>
            <person name="Wing R.A."/>
        </authorList>
    </citation>
    <scope>NUCLEOTIDE SEQUENCE [LARGE SCALE GENOMIC DNA]</scope>
    <source>
        <strain evidence="2">cv. OR44</strain>
    </source>
</reference>
<evidence type="ECO:0000313" key="3">
    <source>
        <dbReference type="Proteomes" id="UP000008021"/>
    </source>
</evidence>